<reference evidence="3" key="1">
    <citation type="journal article" date="2015" name="PLoS Genet.">
        <title>Genome Sequence and Transcriptome Analyses of Chrysochromulina tobin: Metabolic Tools for Enhanced Algal Fitness in the Prominent Order Prymnesiales (Haptophyceae).</title>
        <authorList>
            <person name="Hovde B.T."/>
            <person name="Deodato C.R."/>
            <person name="Hunsperger H.M."/>
            <person name="Ryken S.A."/>
            <person name="Yost W."/>
            <person name="Jha R.K."/>
            <person name="Patterson J."/>
            <person name="Monnat R.J. Jr."/>
            <person name="Barlow S.B."/>
            <person name="Starkenburg S.R."/>
            <person name="Cattolico R.A."/>
        </authorList>
    </citation>
    <scope>NUCLEOTIDE SEQUENCE</scope>
    <source>
        <strain evidence="3">CCMP291</strain>
    </source>
</reference>
<name>A0A0M0JZ63_9EUKA</name>
<sequence>MPLKPNALVGRRVSKQFGVDGRFEGRVASYDATQGFELHYEDGDVEHVDAAEVLRLLLPALDAMTDAASPKAQLAG</sequence>
<dbReference type="EMBL" id="JWZX01001918">
    <property type="protein sequence ID" value="KOO31854.1"/>
    <property type="molecule type" value="Genomic_DNA"/>
</dbReference>
<dbReference type="InterPro" id="IPR047365">
    <property type="entry name" value="Tudor_AtPTM-like"/>
</dbReference>
<protein>
    <recommendedName>
        <fullName evidence="1">PTM/DIR17-like Tudor domain-containing protein</fullName>
    </recommendedName>
</protein>
<proteinExistence type="predicted"/>
<feature type="domain" description="PTM/DIR17-like Tudor" evidence="1">
    <location>
        <begin position="10"/>
        <end position="57"/>
    </location>
</feature>
<accession>A0A0M0JZ63</accession>
<dbReference type="Pfam" id="PF21743">
    <property type="entry name" value="PTM_DIR17_Tudor"/>
    <property type="match status" value="1"/>
</dbReference>
<evidence type="ECO:0000313" key="2">
    <source>
        <dbReference type="EMBL" id="KOO31854.1"/>
    </source>
</evidence>
<dbReference type="AlphaFoldDB" id="A0A0M0JZ63"/>
<keyword evidence="3" id="KW-1185">Reference proteome</keyword>
<dbReference type="Proteomes" id="UP000037460">
    <property type="component" value="Unassembled WGS sequence"/>
</dbReference>
<gene>
    <name evidence="2" type="ORF">Ctob_012745</name>
</gene>
<evidence type="ECO:0000313" key="3">
    <source>
        <dbReference type="Proteomes" id="UP000037460"/>
    </source>
</evidence>
<comment type="caution">
    <text evidence="2">The sequence shown here is derived from an EMBL/GenBank/DDBJ whole genome shotgun (WGS) entry which is preliminary data.</text>
</comment>
<dbReference type="Gene3D" id="2.30.30.140">
    <property type="match status" value="1"/>
</dbReference>
<organism evidence="2 3">
    <name type="scientific">Chrysochromulina tobinii</name>
    <dbReference type="NCBI Taxonomy" id="1460289"/>
    <lineage>
        <taxon>Eukaryota</taxon>
        <taxon>Haptista</taxon>
        <taxon>Haptophyta</taxon>
        <taxon>Prymnesiophyceae</taxon>
        <taxon>Prymnesiales</taxon>
        <taxon>Chrysochromulinaceae</taxon>
        <taxon>Chrysochromulina</taxon>
    </lineage>
</organism>
<dbReference type="OrthoDB" id="784962at2759"/>
<evidence type="ECO:0000259" key="1">
    <source>
        <dbReference type="Pfam" id="PF21743"/>
    </source>
</evidence>